<dbReference type="AlphaFoldDB" id="A0AAE1B2T6"/>
<organism evidence="2 3">
    <name type="scientific">Elysia crispata</name>
    <name type="common">lettuce slug</name>
    <dbReference type="NCBI Taxonomy" id="231223"/>
    <lineage>
        <taxon>Eukaryota</taxon>
        <taxon>Metazoa</taxon>
        <taxon>Spiralia</taxon>
        <taxon>Lophotrochozoa</taxon>
        <taxon>Mollusca</taxon>
        <taxon>Gastropoda</taxon>
        <taxon>Heterobranchia</taxon>
        <taxon>Euthyneura</taxon>
        <taxon>Panpulmonata</taxon>
        <taxon>Sacoglossa</taxon>
        <taxon>Placobranchoidea</taxon>
        <taxon>Plakobranchidae</taxon>
        <taxon>Elysia</taxon>
    </lineage>
</organism>
<dbReference type="Proteomes" id="UP001283361">
    <property type="component" value="Unassembled WGS sequence"/>
</dbReference>
<comment type="caution">
    <text evidence="2">The sequence shown here is derived from an EMBL/GenBank/DDBJ whole genome shotgun (WGS) entry which is preliminary data.</text>
</comment>
<sequence length="101" mass="11411">MVKTANPSRLSKQAARSCYRTPTFRRSLRFSNYRVACFENGSSSLSAVPTFLKTSPQLLSGFRLRFVRESVRAATTDLERERNEAMKLESVACPELALLYA</sequence>
<feature type="coiled-coil region" evidence="1">
    <location>
        <begin position="64"/>
        <end position="91"/>
    </location>
</feature>
<name>A0AAE1B2T6_9GAST</name>
<reference evidence="2" key="1">
    <citation type="journal article" date="2023" name="G3 (Bethesda)">
        <title>A reference genome for the long-term kleptoplast-retaining sea slug Elysia crispata morphotype clarki.</title>
        <authorList>
            <person name="Eastman K.E."/>
            <person name="Pendleton A.L."/>
            <person name="Shaikh M.A."/>
            <person name="Suttiyut T."/>
            <person name="Ogas R."/>
            <person name="Tomko P."/>
            <person name="Gavelis G."/>
            <person name="Widhalm J.R."/>
            <person name="Wisecaver J.H."/>
        </authorList>
    </citation>
    <scope>NUCLEOTIDE SEQUENCE</scope>
    <source>
        <strain evidence="2">ECLA1</strain>
    </source>
</reference>
<protein>
    <submittedName>
        <fullName evidence="2">Uncharacterized protein</fullName>
    </submittedName>
</protein>
<evidence type="ECO:0000313" key="3">
    <source>
        <dbReference type="Proteomes" id="UP001283361"/>
    </source>
</evidence>
<gene>
    <name evidence="2" type="ORF">RRG08_052455</name>
</gene>
<evidence type="ECO:0000313" key="2">
    <source>
        <dbReference type="EMBL" id="KAK3797856.1"/>
    </source>
</evidence>
<keyword evidence="1" id="KW-0175">Coiled coil</keyword>
<evidence type="ECO:0000256" key="1">
    <source>
        <dbReference type="SAM" id="Coils"/>
    </source>
</evidence>
<dbReference type="EMBL" id="JAWDGP010000740">
    <property type="protein sequence ID" value="KAK3797856.1"/>
    <property type="molecule type" value="Genomic_DNA"/>
</dbReference>
<keyword evidence="3" id="KW-1185">Reference proteome</keyword>
<accession>A0AAE1B2T6</accession>
<proteinExistence type="predicted"/>